<comment type="caution">
    <text evidence="3">The sequence shown here is derived from an EMBL/GenBank/DDBJ whole genome shotgun (WGS) entry which is preliminary data.</text>
</comment>
<evidence type="ECO:0000313" key="3">
    <source>
        <dbReference type="EMBL" id="CAJ1404702.1"/>
    </source>
</evidence>
<keyword evidence="4" id="KW-1185">Reference proteome</keyword>
<keyword evidence="2" id="KW-0732">Signal</keyword>
<accession>A0AA36JEF6</accession>
<gene>
    <name evidence="3" type="ORF">EVOR1521_LOCUS27097</name>
</gene>
<feature type="non-terminal residue" evidence="3">
    <location>
        <position position="842"/>
    </location>
</feature>
<dbReference type="EMBL" id="CAUJNA010003551">
    <property type="protein sequence ID" value="CAJ1404702.1"/>
    <property type="molecule type" value="Genomic_DNA"/>
</dbReference>
<evidence type="ECO:0000256" key="2">
    <source>
        <dbReference type="SAM" id="SignalP"/>
    </source>
</evidence>
<feature type="region of interest" description="Disordered" evidence="1">
    <location>
        <begin position="790"/>
        <end position="814"/>
    </location>
</feature>
<protein>
    <submittedName>
        <fullName evidence="3">Uncharacterized protein</fullName>
    </submittedName>
</protein>
<evidence type="ECO:0000313" key="4">
    <source>
        <dbReference type="Proteomes" id="UP001178507"/>
    </source>
</evidence>
<name>A0AA36JEF6_9DINO</name>
<feature type="chain" id="PRO_5041351805" evidence="2">
    <location>
        <begin position="19"/>
        <end position="842"/>
    </location>
</feature>
<dbReference type="AlphaFoldDB" id="A0AA36JEF6"/>
<sequence length="842" mass="90398">ILWESPATLVLVFAVALSFVVKHPELLGVASHWPSVSEPVAQLFALDEPLPRSLAFESLFNALARKSGRPCIVAPSDVHALHDIFGTQRSLGSCEREESLTGLWPQAVDSLTKRWSWLVQRWRPSLVEATLLELLAQHRGFLELGLAALELVPASEAVQAIGNDSRPEAMVAQELRVAREAVSWLRQSGPELVALVGELFTAQVLGVQQAAWLARNFRALLLGEGGALLFGRFRGRPHPLLLHQSAEATTALLRSIWIDQKNMADEGPELEKQVEQASEAGSLSELLMKTAVDESWVLQMQSLALGLPWLPDVPAYSGMHGISHEELSSLTGPEKESLLSPFTILSRDQAGGWRTEPLSENSYLGPVVANISALLSARVNARLPELGKALQQGFAKDVCGVVCKTIAAINDAPTEQHLWASLCPTAGDARDVWKPPVTLVLGIAAVLPQRAVEGLVELVPDLRALWEDAALRLTQRSLSLPVGALDGCRSSVVAVWPQHVAGGAGVMQDPHVLHFLGGASIVMMDVATLKCSGRWANASRTLGGPKALHMRSCLRSIAATHFAALAGPCPEMLVGAQQIVGSSSDLPPAWQRLALKPPAATRGTALGAFGAWWPALRQLWAEAGAILACGSSPGAEGCCWAVVGRLADELRPWEDFTGSDSPTLLSATLLLGWLAMEKVLYCDDWEDAATGEIQCSCGAPLPADGKPSEVMNGRLIPAAPRAARALLQLLAEVVVAGEASNVQKLFTSTMANEDWQVLYSCALQMGPPTRRHLLVDRGLHLPPVARQRVARSSAAQPLDELLEPPNSDPSARQHRASTLTVCMLPWQTYLCPSLEPCSSPSD</sequence>
<feature type="signal peptide" evidence="2">
    <location>
        <begin position="1"/>
        <end position="18"/>
    </location>
</feature>
<proteinExistence type="predicted"/>
<organism evidence="3 4">
    <name type="scientific">Effrenium voratum</name>
    <dbReference type="NCBI Taxonomy" id="2562239"/>
    <lineage>
        <taxon>Eukaryota</taxon>
        <taxon>Sar</taxon>
        <taxon>Alveolata</taxon>
        <taxon>Dinophyceae</taxon>
        <taxon>Suessiales</taxon>
        <taxon>Symbiodiniaceae</taxon>
        <taxon>Effrenium</taxon>
    </lineage>
</organism>
<evidence type="ECO:0000256" key="1">
    <source>
        <dbReference type="SAM" id="MobiDB-lite"/>
    </source>
</evidence>
<dbReference type="Proteomes" id="UP001178507">
    <property type="component" value="Unassembled WGS sequence"/>
</dbReference>
<reference evidence="3" key="1">
    <citation type="submission" date="2023-08" db="EMBL/GenBank/DDBJ databases">
        <authorList>
            <person name="Chen Y."/>
            <person name="Shah S."/>
            <person name="Dougan E. K."/>
            <person name="Thang M."/>
            <person name="Chan C."/>
        </authorList>
    </citation>
    <scope>NUCLEOTIDE SEQUENCE</scope>
</reference>